<gene>
    <name evidence="7" type="ORF">METZ01_LOCUS513548</name>
</gene>
<keyword evidence="2" id="KW-0479">Metal-binding</keyword>
<evidence type="ECO:0000256" key="2">
    <source>
        <dbReference type="ARBA" id="ARBA00022723"/>
    </source>
</evidence>
<evidence type="ECO:0000256" key="3">
    <source>
        <dbReference type="ARBA" id="ARBA00022982"/>
    </source>
</evidence>
<keyword evidence="3" id="KW-0249">Electron transport</keyword>
<dbReference type="InterPro" id="IPR017896">
    <property type="entry name" value="4Fe4S_Fe-S-bd"/>
</dbReference>
<dbReference type="InterPro" id="IPR051269">
    <property type="entry name" value="Fe-S_cluster_ET"/>
</dbReference>
<dbReference type="EMBL" id="UINC01229110">
    <property type="protein sequence ID" value="SVE60694.1"/>
    <property type="molecule type" value="Genomic_DNA"/>
</dbReference>
<keyword evidence="4" id="KW-0408">Iron</keyword>
<name>A0A383EVT5_9ZZZZ</name>
<evidence type="ECO:0000256" key="1">
    <source>
        <dbReference type="ARBA" id="ARBA00022448"/>
    </source>
</evidence>
<dbReference type="PROSITE" id="PS51379">
    <property type="entry name" value="4FE4S_FER_2"/>
    <property type="match status" value="1"/>
</dbReference>
<keyword evidence="1" id="KW-0813">Transport</keyword>
<dbReference type="Pfam" id="PF13459">
    <property type="entry name" value="Fer4_15"/>
    <property type="match status" value="1"/>
</dbReference>
<evidence type="ECO:0000259" key="6">
    <source>
        <dbReference type="PROSITE" id="PS51379"/>
    </source>
</evidence>
<evidence type="ECO:0000256" key="5">
    <source>
        <dbReference type="ARBA" id="ARBA00023014"/>
    </source>
</evidence>
<dbReference type="PANTHER" id="PTHR36923:SF3">
    <property type="entry name" value="FERREDOXIN"/>
    <property type="match status" value="1"/>
</dbReference>
<keyword evidence="5" id="KW-0411">Iron-sulfur</keyword>
<dbReference type="PANTHER" id="PTHR36923">
    <property type="entry name" value="FERREDOXIN"/>
    <property type="match status" value="1"/>
</dbReference>
<dbReference type="AlphaFoldDB" id="A0A383EVT5"/>
<accession>A0A383EVT5</accession>
<evidence type="ECO:0000256" key="4">
    <source>
        <dbReference type="ARBA" id="ARBA00023004"/>
    </source>
</evidence>
<dbReference type="SUPFAM" id="SSF54862">
    <property type="entry name" value="4Fe-4S ferredoxins"/>
    <property type="match status" value="1"/>
</dbReference>
<reference evidence="7" key="1">
    <citation type="submission" date="2018-05" db="EMBL/GenBank/DDBJ databases">
        <authorList>
            <person name="Lanie J.A."/>
            <person name="Ng W.-L."/>
            <person name="Kazmierczak K.M."/>
            <person name="Andrzejewski T.M."/>
            <person name="Davidsen T.M."/>
            <person name="Wayne K.J."/>
            <person name="Tettelin H."/>
            <person name="Glass J.I."/>
            <person name="Rusch D."/>
            <person name="Podicherti R."/>
            <person name="Tsui H.-C.T."/>
            <person name="Winkler M.E."/>
        </authorList>
    </citation>
    <scope>NUCLEOTIDE SEQUENCE</scope>
</reference>
<feature type="non-terminal residue" evidence="7">
    <location>
        <position position="79"/>
    </location>
</feature>
<dbReference type="Gene3D" id="3.30.70.20">
    <property type="match status" value="1"/>
</dbReference>
<sequence length="79" mass="8454">MKVWIDQDLCTGDGICAEICPDIFEMHDDGLAYVKEAGWPSMFGPEGADEPVYRMAAGTAAVTDELVDAVIESAEECPG</sequence>
<feature type="domain" description="4Fe-4S ferredoxin-type" evidence="6">
    <location>
        <begin position="1"/>
        <end position="29"/>
    </location>
</feature>
<dbReference type="GO" id="GO:0051536">
    <property type="term" value="F:iron-sulfur cluster binding"/>
    <property type="evidence" value="ECO:0007669"/>
    <property type="project" value="UniProtKB-KW"/>
</dbReference>
<organism evidence="7">
    <name type="scientific">marine metagenome</name>
    <dbReference type="NCBI Taxonomy" id="408172"/>
    <lineage>
        <taxon>unclassified sequences</taxon>
        <taxon>metagenomes</taxon>
        <taxon>ecological metagenomes</taxon>
    </lineage>
</organism>
<protein>
    <recommendedName>
        <fullName evidence="6">4Fe-4S ferredoxin-type domain-containing protein</fullName>
    </recommendedName>
</protein>
<proteinExistence type="predicted"/>
<evidence type="ECO:0000313" key="7">
    <source>
        <dbReference type="EMBL" id="SVE60694.1"/>
    </source>
</evidence>
<dbReference type="GO" id="GO:0046872">
    <property type="term" value="F:metal ion binding"/>
    <property type="evidence" value="ECO:0007669"/>
    <property type="project" value="UniProtKB-KW"/>
</dbReference>